<reference evidence="6 7" key="1">
    <citation type="submission" date="2019-03" db="EMBL/GenBank/DDBJ databases">
        <title>Metabolic potential of uncultured bacteria and archaea associated with petroleum seepage in deep-sea sediments.</title>
        <authorList>
            <person name="Dong X."/>
            <person name="Hubert C."/>
        </authorList>
    </citation>
    <scope>NUCLEOTIDE SEQUENCE [LARGE SCALE GENOMIC DNA]</scope>
    <source>
        <strain evidence="6">E44_bin7</strain>
    </source>
</reference>
<evidence type="ECO:0000313" key="6">
    <source>
        <dbReference type="EMBL" id="TET10237.1"/>
    </source>
</evidence>
<dbReference type="PANTHER" id="PTHR12755:SF3">
    <property type="entry name" value="POLYNUCLEOTIDE 5'-HYDROXYL-KINASE NOL9"/>
    <property type="match status" value="1"/>
</dbReference>
<evidence type="ECO:0000259" key="5">
    <source>
        <dbReference type="Pfam" id="PF16575"/>
    </source>
</evidence>
<dbReference type="InterPro" id="IPR032319">
    <property type="entry name" value="CLP1_P"/>
</dbReference>
<dbReference type="Pfam" id="PF16575">
    <property type="entry name" value="CLP1_P"/>
    <property type="match status" value="1"/>
</dbReference>
<evidence type="ECO:0000256" key="2">
    <source>
        <dbReference type="ARBA" id="ARBA00022741"/>
    </source>
</evidence>
<dbReference type="GO" id="GO:0006396">
    <property type="term" value="P:RNA processing"/>
    <property type="evidence" value="ECO:0007669"/>
    <property type="project" value="InterPro"/>
</dbReference>
<dbReference type="AlphaFoldDB" id="A0A523RWU2"/>
<keyword evidence="4" id="KW-0067">ATP-binding</keyword>
<keyword evidence="3" id="KW-0418">Kinase</keyword>
<dbReference type="EMBL" id="SOKJ01000237">
    <property type="protein sequence ID" value="TET10237.1"/>
    <property type="molecule type" value="Genomic_DNA"/>
</dbReference>
<feature type="domain" description="Clp1 P-loop" evidence="5">
    <location>
        <begin position="28"/>
        <end position="205"/>
    </location>
</feature>
<dbReference type="GO" id="GO:0005524">
    <property type="term" value="F:ATP binding"/>
    <property type="evidence" value="ECO:0007669"/>
    <property type="project" value="UniProtKB-KW"/>
</dbReference>
<dbReference type="GO" id="GO:0051731">
    <property type="term" value="F:polynucleotide 5'-hydroxyl-kinase activity"/>
    <property type="evidence" value="ECO:0007669"/>
    <property type="project" value="InterPro"/>
</dbReference>
<evidence type="ECO:0000313" key="7">
    <source>
        <dbReference type="Proteomes" id="UP000316360"/>
    </source>
</evidence>
<accession>A0A523RWU2</accession>
<dbReference type="InterPro" id="IPR027417">
    <property type="entry name" value="P-loop_NTPase"/>
</dbReference>
<gene>
    <name evidence="6" type="ORF">E3J84_04200</name>
</gene>
<organism evidence="6 7">
    <name type="scientific">Aerophobetes bacterium</name>
    <dbReference type="NCBI Taxonomy" id="2030807"/>
    <lineage>
        <taxon>Bacteria</taxon>
        <taxon>Candidatus Aerophobota</taxon>
    </lineage>
</organism>
<dbReference type="Proteomes" id="UP000316360">
    <property type="component" value="Unassembled WGS sequence"/>
</dbReference>
<dbReference type="PANTHER" id="PTHR12755">
    <property type="entry name" value="CLEAVAGE/POLYADENYLATION FACTOR IA SUBUNIT CLP1P"/>
    <property type="match status" value="1"/>
</dbReference>
<keyword evidence="2" id="KW-0547">Nucleotide-binding</keyword>
<proteinExistence type="predicted"/>
<evidence type="ECO:0000256" key="4">
    <source>
        <dbReference type="ARBA" id="ARBA00022840"/>
    </source>
</evidence>
<dbReference type="SUPFAM" id="SSF52540">
    <property type="entry name" value="P-loop containing nucleoside triphosphate hydrolases"/>
    <property type="match status" value="1"/>
</dbReference>
<comment type="caution">
    <text evidence="6">The sequence shown here is derived from an EMBL/GenBank/DDBJ whole genome shotgun (WGS) entry which is preliminary data.</text>
</comment>
<dbReference type="Gene3D" id="3.40.50.300">
    <property type="entry name" value="P-loop containing nucleotide triphosphate hydrolases"/>
    <property type="match status" value="1"/>
</dbReference>
<sequence>MIRERFLLEKKVKEAILESQNKVIMVLGASDTGKTTLIEDLLSLLLEKYTVGVVDADLGQSHIGPPTAIAWAIFQKRFEGWKKAPVKDFYFVGATSPAGCLLPTITGTRLISDMAGQVTEKVIVDTTGMIGGGAGKILKICKIELIQPHIILALQKEDELEPILGNFARMSTPLIFRLPVPSSVTQKVYGQRVSYRERKFRDYFNPSQKITLSLDKLGSKNALSEDYLYHRLVCLKNREGKNLALGIIDEVDEEKRKISVYTPLDKAEEIISIIPGKIRITLEGKEIY</sequence>
<evidence type="ECO:0000256" key="1">
    <source>
        <dbReference type="ARBA" id="ARBA00022679"/>
    </source>
</evidence>
<protein>
    <recommendedName>
        <fullName evidence="5">Clp1 P-loop domain-containing protein</fullName>
    </recommendedName>
</protein>
<evidence type="ECO:0000256" key="3">
    <source>
        <dbReference type="ARBA" id="ARBA00022777"/>
    </source>
</evidence>
<keyword evidence="1" id="KW-0808">Transferase</keyword>
<name>A0A523RWU2_UNCAE</name>
<dbReference type="InterPro" id="IPR045116">
    <property type="entry name" value="Clp1/Grc3"/>
</dbReference>